<dbReference type="EMBL" id="CADCTO010000394">
    <property type="protein sequence ID" value="CAA9272338.1"/>
    <property type="molecule type" value="Genomic_DNA"/>
</dbReference>
<dbReference type="InterPro" id="IPR000683">
    <property type="entry name" value="Gfo/Idh/MocA-like_OxRdtase_N"/>
</dbReference>
<comment type="similarity">
    <text evidence="1">Belongs to the Gfo/Idh/MocA family.</text>
</comment>
<dbReference type="InterPro" id="IPR036291">
    <property type="entry name" value="NAD(P)-bd_dom_sf"/>
</dbReference>
<dbReference type="Gene3D" id="3.40.50.720">
    <property type="entry name" value="NAD(P)-binding Rossmann-like Domain"/>
    <property type="match status" value="1"/>
</dbReference>
<evidence type="ECO:0000256" key="2">
    <source>
        <dbReference type="ARBA" id="ARBA00023002"/>
    </source>
</evidence>
<reference evidence="5" key="1">
    <citation type="submission" date="2020-02" db="EMBL/GenBank/DDBJ databases">
        <authorList>
            <person name="Meier V. D."/>
        </authorList>
    </citation>
    <scope>NUCLEOTIDE SEQUENCE</scope>
    <source>
        <strain evidence="5">AVDCRST_MAG63</strain>
    </source>
</reference>
<dbReference type="InterPro" id="IPR055170">
    <property type="entry name" value="GFO_IDH_MocA-like_dom"/>
</dbReference>
<dbReference type="Pfam" id="PF22725">
    <property type="entry name" value="GFO_IDH_MocA_C3"/>
    <property type="match status" value="1"/>
</dbReference>
<protein>
    <recommendedName>
        <fullName evidence="6">NAD binding oxidoreductase</fullName>
    </recommendedName>
</protein>
<proteinExistence type="inferred from homology"/>
<feature type="domain" description="Gfo/Idh/MocA-like oxidoreductase N-terminal" evidence="3">
    <location>
        <begin position="9"/>
        <end position="127"/>
    </location>
</feature>
<accession>A0A6J4J786</accession>
<sequence length="333" mass="36152">MAPSPPPPVRFGILGAAAIAPRALIRPARAVPDVEVVAVAARDEKRARAFAAAHAVSAVHATYQALIDAPDIDAVYIPLPNALHAEWSVRALRAGKHVLCEKPLASNAAEAEQVAAVAAESGRILMEAVHYRYHPLALLMKEIVASGELGELRSIHASFCVPLFRRDDIRYRYHLAGGATMDLGCYVIHLIRFLSGAEPVVTAARALLVGPDVDRRMEAEFTLPASGTARMLCSLRSHTLLRIGAAVVGERGVLHVRNPFLPHFFHQCRVQTREGVRVEHVSLEPTYNYQLRAFVRAVRGEGPNLTDAADAVATMRVVDAVYERAGLKRRAAA</sequence>
<evidence type="ECO:0000313" key="5">
    <source>
        <dbReference type="EMBL" id="CAA9272338.1"/>
    </source>
</evidence>
<gene>
    <name evidence="5" type="ORF">AVDCRST_MAG63-3017</name>
</gene>
<dbReference type="PANTHER" id="PTHR22604">
    <property type="entry name" value="OXIDOREDUCTASES"/>
    <property type="match status" value="1"/>
</dbReference>
<evidence type="ECO:0000259" key="4">
    <source>
        <dbReference type="Pfam" id="PF22725"/>
    </source>
</evidence>
<keyword evidence="2" id="KW-0560">Oxidoreductase</keyword>
<dbReference type="SUPFAM" id="SSF51735">
    <property type="entry name" value="NAD(P)-binding Rossmann-fold domains"/>
    <property type="match status" value="1"/>
</dbReference>
<dbReference type="Gene3D" id="3.30.360.10">
    <property type="entry name" value="Dihydrodipicolinate Reductase, domain 2"/>
    <property type="match status" value="1"/>
</dbReference>
<evidence type="ECO:0000256" key="1">
    <source>
        <dbReference type="ARBA" id="ARBA00010928"/>
    </source>
</evidence>
<dbReference type="InterPro" id="IPR050984">
    <property type="entry name" value="Gfo/Idh/MocA_domain"/>
</dbReference>
<dbReference type="Pfam" id="PF01408">
    <property type="entry name" value="GFO_IDH_MocA"/>
    <property type="match status" value="1"/>
</dbReference>
<dbReference type="GO" id="GO:0000166">
    <property type="term" value="F:nucleotide binding"/>
    <property type="evidence" value="ECO:0007669"/>
    <property type="project" value="InterPro"/>
</dbReference>
<organism evidence="5">
    <name type="scientific">uncultured Armatimonadetes bacterium</name>
    <dbReference type="NCBI Taxonomy" id="157466"/>
    <lineage>
        <taxon>Bacteria</taxon>
        <taxon>Bacillati</taxon>
        <taxon>Armatimonadota</taxon>
        <taxon>environmental samples</taxon>
    </lineage>
</organism>
<evidence type="ECO:0008006" key="6">
    <source>
        <dbReference type="Google" id="ProtNLM"/>
    </source>
</evidence>
<feature type="domain" description="GFO/IDH/MocA-like oxidoreductase" evidence="4">
    <location>
        <begin position="139"/>
        <end position="254"/>
    </location>
</feature>
<name>A0A6J4J786_9BACT</name>
<dbReference type="GO" id="GO:0016491">
    <property type="term" value="F:oxidoreductase activity"/>
    <property type="evidence" value="ECO:0007669"/>
    <property type="project" value="UniProtKB-KW"/>
</dbReference>
<dbReference type="AlphaFoldDB" id="A0A6J4J786"/>
<dbReference type="PANTHER" id="PTHR22604:SF105">
    <property type="entry name" value="TRANS-1,2-DIHYDROBENZENE-1,2-DIOL DEHYDROGENASE"/>
    <property type="match status" value="1"/>
</dbReference>
<dbReference type="SUPFAM" id="SSF55347">
    <property type="entry name" value="Glyceraldehyde-3-phosphate dehydrogenase-like, C-terminal domain"/>
    <property type="match status" value="1"/>
</dbReference>
<evidence type="ECO:0000259" key="3">
    <source>
        <dbReference type="Pfam" id="PF01408"/>
    </source>
</evidence>